<evidence type="ECO:0000313" key="1">
    <source>
        <dbReference type="EMBL" id="VCW48730.1"/>
    </source>
</evidence>
<evidence type="ECO:0000313" key="2">
    <source>
        <dbReference type="Proteomes" id="UP000269945"/>
    </source>
</evidence>
<reference evidence="1 2" key="1">
    <citation type="submission" date="2018-10" db="EMBL/GenBank/DDBJ databases">
        <authorList>
            <person name="Ekblom R."/>
            <person name="Jareborg N."/>
        </authorList>
    </citation>
    <scope>NUCLEOTIDE SEQUENCE [LARGE SCALE GENOMIC DNA]</scope>
    <source>
        <tissue evidence="1">Muscle</tissue>
    </source>
</reference>
<comment type="caution">
    <text evidence="1">The sequence shown here is derived from an EMBL/GenBank/DDBJ whole genome shotgun (WGS) entry which is preliminary data.</text>
</comment>
<organism evidence="1 2">
    <name type="scientific">Gulo gulo</name>
    <name type="common">Wolverine</name>
    <name type="synonym">Gluton</name>
    <dbReference type="NCBI Taxonomy" id="48420"/>
    <lineage>
        <taxon>Eukaryota</taxon>
        <taxon>Metazoa</taxon>
        <taxon>Chordata</taxon>
        <taxon>Craniata</taxon>
        <taxon>Vertebrata</taxon>
        <taxon>Euteleostomi</taxon>
        <taxon>Mammalia</taxon>
        <taxon>Eutheria</taxon>
        <taxon>Laurasiatheria</taxon>
        <taxon>Carnivora</taxon>
        <taxon>Caniformia</taxon>
        <taxon>Musteloidea</taxon>
        <taxon>Mustelidae</taxon>
        <taxon>Guloninae</taxon>
        <taxon>Gulo</taxon>
    </lineage>
</organism>
<feature type="non-terminal residue" evidence="1">
    <location>
        <position position="42"/>
    </location>
</feature>
<name>A0A9X9LBX8_GULGU</name>
<keyword evidence="2" id="KW-1185">Reference proteome</keyword>
<accession>A0A9X9LBX8</accession>
<dbReference type="EMBL" id="CYRY02000122">
    <property type="protein sequence ID" value="VCW48730.1"/>
    <property type="molecule type" value="Genomic_DNA"/>
</dbReference>
<dbReference type="Proteomes" id="UP000269945">
    <property type="component" value="Unassembled WGS sequence"/>
</dbReference>
<proteinExistence type="predicted"/>
<protein>
    <submittedName>
        <fullName evidence="1">Uncharacterized protein</fullName>
    </submittedName>
</protein>
<dbReference type="AlphaFoldDB" id="A0A9X9LBX8"/>
<gene>
    <name evidence="1" type="ORF">BN2614_LOCUS6</name>
</gene>
<sequence length="42" mass="4499">MTSWARMRPLGGWLSGQRWGELACGTGQTRWPTPGGPLPSGT</sequence>